<dbReference type="KEGG" id="nur:ATY38_12015"/>
<sequence>MYPLIEDAIRIQKKEKAAKIIFDFREIKEIFPVEVVVLSNLIEYFKKIKVKVELENYETGYESIRFLDEVGFFKLYLGGQVLTKHETKYCNMPLQLVTTEQNIGYLYFELIPWIATQSGLSNEETLAPLRSCIEEVLHNIEYHSGVGKGCTFTHYDPGKSEIRIAISDFGRTIPASVRAVRQGLLDHEAIKVACEEGFTTKSNVRNRGAGLPNLIQYVTQRNNGTILIASGTGEISAVKDFETSKIIPRPSPGFYPGTLVRIILKTKNFDKIVEDIKQEPFQWKL</sequence>
<keyword evidence="2" id="KW-1185">Reference proteome</keyword>
<reference evidence="2" key="1">
    <citation type="submission" date="2016-10" db="EMBL/GenBank/DDBJ databases">
        <authorList>
            <person name="Varghese N."/>
            <person name="Submissions S."/>
        </authorList>
    </citation>
    <scope>NUCLEOTIDE SEQUENCE [LARGE SCALE GENOMIC DNA]</scope>
    <source>
        <strain evidence="2">Nm10</strain>
    </source>
</reference>
<dbReference type="InterPro" id="IPR036890">
    <property type="entry name" value="HATPase_C_sf"/>
</dbReference>
<accession>A0A1H2ER50</accession>
<proteinExistence type="predicted"/>
<gene>
    <name evidence="1" type="ORF">SAMN05216406_11468</name>
</gene>
<organism evidence="1 2">
    <name type="scientific">Nitrosomonas ureae</name>
    <dbReference type="NCBI Taxonomy" id="44577"/>
    <lineage>
        <taxon>Bacteria</taxon>
        <taxon>Pseudomonadati</taxon>
        <taxon>Pseudomonadota</taxon>
        <taxon>Betaproteobacteria</taxon>
        <taxon>Nitrosomonadales</taxon>
        <taxon>Nitrosomonadaceae</taxon>
        <taxon>Nitrosomonas</taxon>
    </lineage>
</organism>
<dbReference type="EMBL" id="FNLN01000014">
    <property type="protein sequence ID" value="SDT97208.1"/>
    <property type="molecule type" value="Genomic_DNA"/>
</dbReference>
<dbReference type="Proteomes" id="UP000182882">
    <property type="component" value="Unassembled WGS sequence"/>
</dbReference>
<name>A0A1H2ER50_9PROT</name>
<dbReference type="SUPFAM" id="SSF55874">
    <property type="entry name" value="ATPase domain of HSP90 chaperone/DNA topoisomerase II/histidine kinase"/>
    <property type="match status" value="1"/>
</dbReference>
<evidence type="ECO:0008006" key="3">
    <source>
        <dbReference type="Google" id="ProtNLM"/>
    </source>
</evidence>
<evidence type="ECO:0000313" key="1">
    <source>
        <dbReference type="EMBL" id="SDT97208.1"/>
    </source>
</evidence>
<evidence type="ECO:0000313" key="2">
    <source>
        <dbReference type="Proteomes" id="UP000182882"/>
    </source>
</evidence>
<dbReference type="AlphaFoldDB" id="A0A1H2ER50"/>
<dbReference type="RefSeq" id="WP_062559510.1">
    <property type="nucleotide sequence ID" value="NZ_CP013341.1"/>
</dbReference>
<protein>
    <recommendedName>
        <fullName evidence="3">Histidine kinase-, DNA gyrase B-, and HSP90-like ATPase</fullName>
    </recommendedName>
</protein>